<evidence type="ECO:0008006" key="3">
    <source>
        <dbReference type="Google" id="ProtNLM"/>
    </source>
</evidence>
<evidence type="ECO:0000313" key="1">
    <source>
        <dbReference type="EMBL" id="KAG8059970.1"/>
    </source>
</evidence>
<accession>A0A8J5VBY6</accession>
<proteinExistence type="predicted"/>
<evidence type="ECO:0000313" key="2">
    <source>
        <dbReference type="Proteomes" id="UP000729402"/>
    </source>
</evidence>
<sequence>MTLLIQIHSKTPFRATCRDGFFTNAHITLLRCLSSSSRPLRPRQRPSAGGHVFHALCLEQWQEYCLGGKKLTCPICKQPCGAAYSPTCLFFQSTGVCPTQACPSSQQGANGGVDRDELAAEVARLEQKSASLSRVLEEQRDGIQKLNAEASSASPVYRISCWAARWREQVTKAEAMRKINSAKG</sequence>
<dbReference type="Proteomes" id="UP000729402">
    <property type="component" value="Unassembled WGS sequence"/>
</dbReference>
<dbReference type="EMBL" id="JAAALK010000287">
    <property type="protein sequence ID" value="KAG8059970.1"/>
    <property type="molecule type" value="Genomic_DNA"/>
</dbReference>
<gene>
    <name evidence="1" type="ORF">GUJ93_ZPchr0002g24088</name>
</gene>
<dbReference type="PANTHER" id="PTHR47344:SF1">
    <property type="entry name" value="RING ZINC FINGER PROTEIN-RELATED"/>
    <property type="match status" value="1"/>
</dbReference>
<keyword evidence="2" id="KW-1185">Reference proteome</keyword>
<dbReference type="OrthoDB" id="8062037at2759"/>
<protein>
    <recommendedName>
        <fullName evidence="3">RING-type domain-containing protein</fullName>
    </recommendedName>
</protein>
<reference evidence="1" key="1">
    <citation type="journal article" date="2021" name="bioRxiv">
        <title>Whole Genome Assembly and Annotation of Northern Wild Rice, Zizania palustris L., Supports a Whole Genome Duplication in the Zizania Genus.</title>
        <authorList>
            <person name="Haas M."/>
            <person name="Kono T."/>
            <person name="Macchietto M."/>
            <person name="Millas R."/>
            <person name="McGilp L."/>
            <person name="Shao M."/>
            <person name="Duquette J."/>
            <person name="Hirsch C.N."/>
            <person name="Kimball J."/>
        </authorList>
    </citation>
    <scope>NUCLEOTIDE SEQUENCE</scope>
    <source>
        <tissue evidence="1">Fresh leaf tissue</tissue>
    </source>
</reference>
<dbReference type="PANTHER" id="PTHR47344">
    <property type="entry name" value="RING ZINC FINGER PROTEIN-RELATED"/>
    <property type="match status" value="1"/>
</dbReference>
<comment type="caution">
    <text evidence="1">The sequence shown here is derived from an EMBL/GenBank/DDBJ whole genome shotgun (WGS) entry which is preliminary data.</text>
</comment>
<name>A0A8J5VBY6_ZIZPA</name>
<organism evidence="1 2">
    <name type="scientific">Zizania palustris</name>
    <name type="common">Northern wild rice</name>
    <dbReference type="NCBI Taxonomy" id="103762"/>
    <lineage>
        <taxon>Eukaryota</taxon>
        <taxon>Viridiplantae</taxon>
        <taxon>Streptophyta</taxon>
        <taxon>Embryophyta</taxon>
        <taxon>Tracheophyta</taxon>
        <taxon>Spermatophyta</taxon>
        <taxon>Magnoliopsida</taxon>
        <taxon>Liliopsida</taxon>
        <taxon>Poales</taxon>
        <taxon>Poaceae</taxon>
        <taxon>BOP clade</taxon>
        <taxon>Oryzoideae</taxon>
        <taxon>Oryzeae</taxon>
        <taxon>Zizaniinae</taxon>
        <taxon>Zizania</taxon>
    </lineage>
</organism>
<dbReference type="AlphaFoldDB" id="A0A8J5VBY6"/>
<reference evidence="1" key="2">
    <citation type="submission" date="2021-02" db="EMBL/GenBank/DDBJ databases">
        <authorList>
            <person name="Kimball J.A."/>
            <person name="Haas M.W."/>
            <person name="Macchietto M."/>
            <person name="Kono T."/>
            <person name="Duquette J."/>
            <person name="Shao M."/>
        </authorList>
    </citation>
    <scope>NUCLEOTIDE SEQUENCE</scope>
    <source>
        <tissue evidence="1">Fresh leaf tissue</tissue>
    </source>
</reference>